<sequence length="258" mass="29315">MRFITNPVLTLPEGNMGETSKQLQRTVDFTYEWYGEFLDDVKAAGYTFRSFHDDLAAGDVVLRHDVDLSVDDALTMARLEADRDVTATYFVLLSSVLYNPLRGETRDALREIQSLGHEVALHFSTHEYWPTDSPPADEELEARVAEELAILETVTGDDRRLVSFHKPPQWTFARTYDGFASTYEARFFEDVQYVADSRQRWRDDPPAVEDFEDTVQILTHPGLWSDADGTFDERIEQAVTAACQTAGQTAGREFLGGW</sequence>
<dbReference type="Gene3D" id="3.20.20.370">
    <property type="entry name" value="Glycoside hydrolase/deacetylase"/>
    <property type="match status" value="1"/>
</dbReference>
<comment type="caution">
    <text evidence="1">The sequence shown here is derived from an EMBL/GenBank/DDBJ whole genome shotgun (WGS) entry which is preliminary data.</text>
</comment>
<evidence type="ECO:0000313" key="2">
    <source>
        <dbReference type="Proteomes" id="UP001596395"/>
    </source>
</evidence>
<dbReference type="AlphaFoldDB" id="A0ABD5VJD2"/>
<evidence type="ECO:0008006" key="3">
    <source>
        <dbReference type="Google" id="ProtNLM"/>
    </source>
</evidence>
<dbReference type="CDD" id="cd10585">
    <property type="entry name" value="CE4_SF"/>
    <property type="match status" value="1"/>
</dbReference>
<organism evidence="1 2">
    <name type="scientific">Halorubellus litoreus</name>
    <dbReference type="NCBI Taxonomy" id="755308"/>
    <lineage>
        <taxon>Archaea</taxon>
        <taxon>Methanobacteriati</taxon>
        <taxon>Methanobacteriota</taxon>
        <taxon>Stenosarchaea group</taxon>
        <taxon>Halobacteria</taxon>
        <taxon>Halobacteriales</taxon>
        <taxon>Halorubellaceae</taxon>
        <taxon>Halorubellus</taxon>
    </lineage>
</organism>
<keyword evidence="2" id="KW-1185">Reference proteome</keyword>
<dbReference type="InterPro" id="IPR011330">
    <property type="entry name" value="Glyco_hydro/deAcase_b/a-brl"/>
</dbReference>
<accession>A0ABD5VJD2</accession>
<reference evidence="1 2" key="1">
    <citation type="journal article" date="2019" name="Int. J. Syst. Evol. Microbiol.">
        <title>The Global Catalogue of Microorganisms (GCM) 10K type strain sequencing project: providing services to taxonomists for standard genome sequencing and annotation.</title>
        <authorList>
            <consortium name="The Broad Institute Genomics Platform"/>
            <consortium name="The Broad Institute Genome Sequencing Center for Infectious Disease"/>
            <person name="Wu L."/>
            <person name="Ma J."/>
        </authorList>
    </citation>
    <scope>NUCLEOTIDE SEQUENCE [LARGE SCALE GENOMIC DNA]</scope>
    <source>
        <strain evidence="1 2">GX26</strain>
    </source>
</reference>
<name>A0ABD5VJD2_9EURY</name>
<protein>
    <recommendedName>
        <fullName evidence="3">Polysaccharide deacetylase</fullName>
    </recommendedName>
</protein>
<evidence type="ECO:0000313" key="1">
    <source>
        <dbReference type="EMBL" id="MFC6954568.1"/>
    </source>
</evidence>
<dbReference type="SUPFAM" id="SSF88713">
    <property type="entry name" value="Glycoside hydrolase/deacetylase"/>
    <property type="match status" value="1"/>
</dbReference>
<proteinExistence type="predicted"/>
<dbReference type="EMBL" id="JBHSXN010000003">
    <property type="protein sequence ID" value="MFC6954568.1"/>
    <property type="molecule type" value="Genomic_DNA"/>
</dbReference>
<gene>
    <name evidence="1" type="ORF">ACFQGB_17015</name>
</gene>
<dbReference type="Proteomes" id="UP001596395">
    <property type="component" value="Unassembled WGS sequence"/>
</dbReference>